<keyword evidence="1" id="KW-1133">Transmembrane helix</keyword>
<evidence type="ECO:0000256" key="1">
    <source>
        <dbReference type="SAM" id="Phobius"/>
    </source>
</evidence>
<dbReference type="AlphaFoldDB" id="A0A067PY91"/>
<sequence>MQTRSTSYALAFDASSFIIHALSGVYVYVLCVHRLYRTKVSCGVPLMLNCFSRWELGRTLPVDWSICRRKRGCIWGAVLYFACRYAGLLSICVYLAFIDTSTFKQYDFLDYTWQGCGTLSIAFATNVLCTRVVSTCHNFPVLVLVTVAQLGLGGLVMRCNCRPLSTCWSLSNGSLARVGLVNVGDSWDNSNIPMIIASYVTALLATYFILVLGANITKALRSDETVARSLWRWVGYLSSSSAIYFFIASSVWVVCLIYGFTGGKGNVSALITSFFAFVALSSCAGRVRVEPRSGVKGTNETDIAMDTFSESFGGIPTPPRRIYAGTSSFASQRSGASSPHIRIETV</sequence>
<protein>
    <recommendedName>
        <fullName evidence="4">Transmembrane protein</fullName>
    </recommendedName>
</protein>
<proteinExistence type="predicted"/>
<dbReference type="Proteomes" id="UP000027265">
    <property type="component" value="Unassembled WGS sequence"/>
</dbReference>
<feature type="transmembrane region" description="Helical" evidence="1">
    <location>
        <begin position="267"/>
        <end position="287"/>
    </location>
</feature>
<organism evidence="2 3">
    <name type="scientific">Jaapia argillacea MUCL 33604</name>
    <dbReference type="NCBI Taxonomy" id="933084"/>
    <lineage>
        <taxon>Eukaryota</taxon>
        <taxon>Fungi</taxon>
        <taxon>Dikarya</taxon>
        <taxon>Basidiomycota</taxon>
        <taxon>Agaricomycotina</taxon>
        <taxon>Agaricomycetes</taxon>
        <taxon>Agaricomycetidae</taxon>
        <taxon>Jaapiales</taxon>
        <taxon>Jaapiaceae</taxon>
        <taxon>Jaapia</taxon>
    </lineage>
</organism>
<evidence type="ECO:0000313" key="3">
    <source>
        <dbReference type="Proteomes" id="UP000027265"/>
    </source>
</evidence>
<dbReference type="InParanoid" id="A0A067PY91"/>
<dbReference type="OrthoDB" id="2757176at2759"/>
<feature type="transmembrane region" description="Helical" evidence="1">
    <location>
        <begin position="192"/>
        <end position="212"/>
    </location>
</feature>
<evidence type="ECO:0000313" key="2">
    <source>
        <dbReference type="EMBL" id="KDQ56247.1"/>
    </source>
</evidence>
<feature type="transmembrane region" description="Helical" evidence="1">
    <location>
        <begin position="74"/>
        <end position="97"/>
    </location>
</feature>
<dbReference type="EMBL" id="KL197722">
    <property type="protein sequence ID" value="KDQ56247.1"/>
    <property type="molecule type" value="Genomic_DNA"/>
</dbReference>
<feature type="transmembrane region" description="Helical" evidence="1">
    <location>
        <begin position="233"/>
        <end position="261"/>
    </location>
</feature>
<keyword evidence="1" id="KW-0472">Membrane</keyword>
<keyword evidence="1" id="KW-0812">Transmembrane</keyword>
<dbReference type="HOGENOM" id="CLU_801834_0_0_1"/>
<accession>A0A067PY91</accession>
<reference evidence="3" key="1">
    <citation type="journal article" date="2014" name="Proc. Natl. Acad. Sci. U.S.A.">
        <title>Extensive sampling of basidiomycete genomes demonstrates inadequacy of the white-rot/brown-rot paradigm for wood decay fungi.</title>
        <authorList>
            <person name="Riley R."/>
            <person name="Salamov A.A."/>
            <person name="Brown D.W."/>
            <person name="Nagy L.G."/>
            <person name="Floudas D."/>
            <person name="Held B.W."/>
            <person name="Levasseur A."/>
            <person name="Lombard V."/>
            <person name="Morin E."/>
            <person name="Otillar R."/>
            <person name="Lindquist E.A."/>
            <person name="Sun H."/>
            <person name="LaButti K.M."/>
            <person name="Schmutz J."/>
            <person name="Jabbour D."/>
            <person name="Luo H."/>
            <person name="Baker S.E."/>
            <person name="Pisabarro A.G."/>
            <person name="Walton J.D."/>
            <person name="Blanchette R.A."/>
            <person name="Henrissat B."/>
            <person name="Martin F."/>
            <person name="Cullen D."/>
            <person name="Hibbett D.S."/>
            <person name="Grigoriev I.V."/>
        </authorList>
    </citation>
    <scope>NUCLEOTIDE SEQUENCE [LARGE SCALE GENOMIC DNA]</scope>
    <source>
        <strain evidence="3">MUCL 33604</strain>
    </source>
</reference>
<gene>
    <name evidence="2" type="ORF">JAAARDRAFT_306255</name>
</gene>
<name>A0A067PY91_9AGAM</name>
<keyword evidence="3" id="KW-1185">Reference proteome</keyword>
<feature type="transmembrane region" description="Helical" evidence="1">
    <location>
        <begin position="6"/>
        <end position="29"/>
    </location>
</feature>
<evidence type="ECO:0008006" key="4">
    <source>
        <dbReference type="Google" id="ProtNLM"/>
    </source>
</evidence>